<gene>
    <name evidence="2" type="ORF">E3T61_13840</name>
</gene>
<evidence type="ECO:0000256" key="1">
    <source>
        <dbReference type="SAM" id="Phobius"/>
    </source>
</evidence>
<evidence type="ECO:0000313" key="2">
    <source>
        <dbReference type="EMBL" id="TFD86952.1"/>
    </source>
</evidence>
<comment type="caution">
    <text evidence="2">The sequence shown here is derived from an EMBL/GenBank/DDBJ whole genome shotgun (WGS) entry which is preliminary data.</text>
</comment>
<dbReference type="AlphaFoldDB" id="A0A4R9BLM5"/>
<dbReference type="EMBL" id="SOHM01000031">
    <property type="protein sequence ID" value="TFD86952.1"/>
    <property type="molecule type" value="Genomic_DNA"/>
</dbReference>
<keyword evidence="1" id="KW-1133">Transmembrane helix</keyword>
<evidence type="ECO:0000313" key="3">
    <source>
        <dbReference type="Proteomes" id="UP000298468"/>
    </source>
</evidence>
<keyword evidence="1" id="KW-0812">Transmembrane</keyword>
<sequence>MIDAALWAAAAITPDPAPWWGVPMVAGSFLLGGAVLGFLFNRANDKRKAKLEADIRWHELVRTLTAGILAHSPRLYDLAQYNYELDGEGFDDSVPAKARANKAVADEKASMYDKANEIAIIAPASLSRAVFQYVSDVNLSIQPSAKVAAKGIAGQLESRRIMLQEVRKYLGLSPDFFR</sequence>
<organism evidence="2 3">
    <name type="scientific">Cryobacterium lactosi</name>
    <dbReference type="NCBI Taxonomy" id="1259202"/>
    <lineage>
        <taxon>Bacteria</taxon>
        <taxon>Bacillati</taxon>
        <taxon>Actinomycetota</taxon>
        <taxon>Actinomycetes</taxon>
        <taxon>Micrococcales</taxon>
        <taxon>Microbacteriaceae</taxon>
        <taxon>Cryobacterium</taxon>
    </lineage>
</organism>
<reference evidence="2 3" key="1">
    <citation type="submission" date="2019-03" db="EMBL/GenBank/DDBJ databases">
        <title>Genomics of glacier-inhabiting Cryobacterium strains.</title>
        <authorList>
            <person name="Liu Q."/>
            <person name="Xin Y.-H."/>
        </authorList>
    </citation>
    <scope>NUCLEOTIDE SEQUENCE [LARGE SCALE GENOMIC DNA]</scope>
    <source>
        <strain evidence="2 3">Sr59</strain>
    </source>
</reference>
<name>A0A4R9BLM5_9MICO</name>
<keyword evidence="3" id="KW-1185">Reference proteome</keyword>
<dbReference type="Proteomes" id="UP000298468">
    <property type="component" value="Unassembled WGS sequence"/>
</dbReference>
<keyword evidence="1" id="KW-0472">Membrane</keyword>
<feature type="transmembrane region" description="Helical" evidence="1">
    <location>
        <begin position="20"/>
        <end position="40"/>
    </location>
</feature>
<proteinExistence type="predicted"/>
<dbReference type="RefSeq" id="WP_134641434.1">
    <property type="nucleotide sequence ID" value="NZ_SOHM01000031.1"/>
</dbReference>
<accession>A0A4R9BLM5</accession>
<protein>
    <submittedName>
        <fullName evidence="2">Uncharacterized protein</fullName>
    </submittedName>
</protein>